<keyword evidence="1" id="KW-1133">Transmembrane helix</keyword>
<protein>
    <submittedName>
        <fullName evidence="3">BofC C-terminal domain-containing protein</fullName>
    </submittedName>
</protein>
<keyword evidence="1" id="KW-0812">Transmembrane</keyword>
<reference evidence="3" key="2">
    <citation type="submission" date="2023-03" db="EMBL/GenBank/DDBJ databases">
        <authorList>
            <person name="Obshta O."/>
            <person name="Zabrodski M.W."/>
            <person name="Soomro T."/>
            <person name="Wilson G."/>
            <person name="Masood F."/>
            <person name="Thebeau J."/>
            <person name="Bezerra Da Silva M.C."/>
            <person name="Raza F."/>
            <person name="Biganski S."/>
            <person name="Jose M."/>
            <person name="Camilli M."/>
            <person name="Kozii I.V."/>
            <person name="Kozii R.V."/>
            <person name="Simko E."/>
            <person name="Wood S.C."/>
        </authorList>
    </citation>
    <scope>NUCLEOTIDE SEQUENCE</scope>
    <source>
        <strain evidence="3">PL001</strain>
    </source>
</reference>
<evidence type="ECO:0000313" key="4">
    <source>
        <dbReference type="Proteomes" id="UP001259239"/>
    </source>
</evidence>
<gene>
    <name evidence="3" type="ORF">P7H09_16650</name>
</gene>
<organism evidence="3 4">
    <name type="scientific">Paenibacillus larvae</name>
    <dbReference type="NCBI Taxonomy" id="1464"/>
    <lineage>
        <taxon>Bacteria</taxon>
        <taxon>Bacillati</taxon>
        <taxon>Bacillota</taxon>
        <taxon>Bacilli</taxon>
        <taxon>Bacillales</taxon>
        <taxon>Paenibacillaceae</taxon>
        <taxon>Paenibacillus</taxon>
    </lineage>
</organism>
<reference evidence="3" key="1">
    <citation type="journal article" date="2023" name="J. Vet. Diagn. Invest.">
        <title>Oxytetracycline-resistant Paenibacillus larvae identified in commercial beekeeping operations in Saskatchewan using pooled honey sampling.</title>
        <authorList>
            <person name="Obshta O."/>
            <person name="Zabrodski M.W."/>
            <person name="Soomro T."/>
            <person name="Wilson G."/>
            <person name="Masood F."/>
            <person name="Thebeau J."/>
            <person name="Silva M.C.B."/>
            <person name="Biganski S."/>
            <person name="Kozii I.V."/>
            <person name="Koziy R.V."/>
            <person name="Raza M.F."/>
            <person name="Jose M.S."/>
            <person name="Simko E."/>
            <person name="Wood S.C."/>
        </authorList>
    </citation>
    <scope>NUCLEOTIDE SEQUENCE</scope>
    <source>
        <strain evidence="3">PL001</strain>
    </source>
</reference>
<dbReference type="GeneID" id="64219902"/>
<evidence type="ECO:0000256" key="1">
    <source>
        <dbReference type="SAM" id="Phobius"/>
    </source>
</evidence>
<evidence type="ECO:0000313" key="3">
    <source>
        <dbReference type="EMBL" id="MDT2252836.1"/>
    </source>
</evidence>
<dbReference type="AlphaFoldDB" id="A0AAP5JVN0"/>
<accession>A0AAP5JVN0</accession>
<dbReference type="EMBL" id="JARQGV010000004">
    <property type="protein sequence ID" value="MDT2252836.1"/>
    <property type="molecule type" value="Genomic_DNA"/>
</dbReference>
<dbReference type="InterPro" id="IPR038117">
    <property type="entry name" value="BofC_C_sf"/>
</dbReference>
<feature type="domain" description="Bypass of forespore C C-terminal" evidence="2">
    <location>
        <begin position="133"/>
        <end position="208"/>
    </location>
</feature>
<name>A0AAP5JVN0_9BACL</name>
<proteinExistence type="predicted"/>
<evidence type="ECO:0000259" key="2">
    <source>
        <dbReference type="Pfam" id="PF08955"/>
    </source>
</evidence>
<dbReference type="InterPro" id="IPR015050">
    <property type="entry name" value="BofC_C"/>
</dbReference>
<keyword evidence="1" id="KW-0472">Membrane</keyword>
<feature type="transmembrane region" description="Helical" evidence="1">
    <location>
        <begin position="21"/>
        <end position="41"/>
    </location>
</feature>
<comment type="caution">
    <text evidence="3">The sequence shown here is derived from an EMBL/GenBank/DDBJ whole genome shotgun (WGS) entry which is preliminary data.</text>
</comment>
<dbReference type="Pfam" id="PF08955">
    <property type="entry name" value="BofC_C"/>
    <property type="match status" value="1"/>
</dbReference>
<dbReference type="RefSeq" id="WP_023482761.1">
    <property type="nucleotide sequence ID" value="NZ_CBCRXL010000010.1"/>
</dbReference>
<dbReference type="Proteomes" id="UP001259239">
    <property type="component" value="Unassembled WGS sequence"/>
</dbReference>
<dbReference type="Gene3D" id="3.30.70.1740">
    <property type="entry name" value="Bypass-of-forespore C, C-terminal domain"/>
    <property type="match status" value="1"/>
</dbReference>
<sequence>MIVLNNLWKQLKKKWKLRRRRFKFGVFLLLAGVCLIMYNQFGLHVQDVLLPQSGKQSEELSEGDKQQKKILLEIEKSGLDRETIIRKHYICGEEEQRIGKKKAEEIIKLHQSHPDWQMLIGENGNVLFTQDIEDLSPACKQNAYFGIDQQGNFSLFEGEPKKEQVLRTFFQLNIHSLESSLPKETVDQLYEGIRVKDVAEYNSVLSTFGDYAVEETEKVMSPAGHP</sequence>